<reference evidence="1" key="4">
    <citation type="submission" date="2019-03" db="UniProtKB">
        <authorList>
            <consortium name="EnsemblPlants"/>
        </authorList>
    </citation>
    <scope>IDENTIFICATION</scope>
</reference>
<reference evidence="2" key="1">
    <citation type="journal article" date="2014" name="Science">
        <title>Ancient hybridizations among the ancestral genomes of bread wheat.</title>
        <authorList>
            <consortium name="International Wheat Genome Sequencing Consortium,"/>
            <person name="Marcussen T."/>
            <person name="Sandve S.R."/>
            <person name="Heier L."/>
            <person name="Spannagl M."/>
            <person name="Pfeifer M."/>
            <person name="Jakobsen K.S."/>
            <person name="Wulff B.B."/>
            <person name="Steuernagel B."/>
            <person name="Mayer K.F."/>
            <person name="Olsen O.A."/>
        </authorList>
    </citation>
    <scope>NUCLEOTIDE SEQUENCE [LARGE SCALE GENOMIC DNA]</scope>
    <source>
        <strain evidence="2">cv. AL8/78</strain>
    </source>
</reference>
<dbReference type="Proteomes" id="UP000015105">
    <property type="component" value="Chromosome 3D"/>
</dbReference>
<reference evidence="2" key="2">
    <citation type="journal article" date="2017" name="Nat. Plants">
        <title>The Aegilops tauschii genome reveals multiple impacts of transposons.</title>
        <authorList>
            <person name="Zhao G."/>
            <person name="Zou C."/>
            <person name="Li K."/>
            <person name="Wang K."/>
            <person name="Li T."/>
            <person name="Gao L."/>
            <person name="Zhang X."/>
            <person name="Wang H."/>
            <person name="Yang Z."/>
            <person name="Liu X."/>
            <person name="Jiang W."/>
            <person name="Mao L."/>
            <person name="Kong X."/>
            <person name="Jiao Y."/>
            <person name="Jia J."/>
        </authorList>
    </citation>
    <scope>NUCLEOTIDE SEQUENCE [LARGE SCALE GENOMIC DNA]</scope>
    <source>
        <strain evidence="2">cv. AL8/78</strain>
    </source>
</reference>
<evidence type="ECO:0000313" key="2">
    <source>
        <dbReference type="Proteomes" id="UP000015105"/>
    </source>
</evidence>
<dbReference type="AlphaFoldDB" id="A0A453FQV0"/>
<accession>A0A453FQV0</accession>
<dbReference type="Gramene" id="AET3Gv20751000.28">
    <property type="protein sequence ID" value="AET3Gv20751000.28"/>
    <property type="gene ID" value="AET3Gv20751000"/>
</dbReference>
<reference evidence="1" key="3">
    <citation type="journal article" date="2017" name="Nature">
        <title>Genome sequence of the progenitor of the wheat D genome Aegilops tauschii.</title>
        <authorList>
            <person name="Luo M.C."/>
            <person name="Gu Y.Q."/>
            <person name="Puiu D."/>
            <person name="Wang H."/>
            <person name="Twardziok S.O."/>
            <person name="Deal K.R."/>
            <person name="Huo N."/>
            <person name="Zhu T."/>
            <person name="Wang L."/>
            <person name="Wang Y."/>
            <person name="McGuire P.E."/>
            <person name="Liu S."/>
            <person name="Long H."/>
            <person name="Ramasamy R.K."/>
            <person name="Rodriguez J.C."/>
            <person name="Van S.L."/>
            <person name="Yuan L."/>
            <person name="Wang Z."/>
            <person name="Xia Z."/>
            <person name="Xiao L."/>
            <person name="Anderson O.D."/>
            <person name="Ouyang S."/>
            <person name="Liang Y."/>
            <person name="Zimin A.V."/>
            <person name="Pertea G."/>
            <person name="Qi P."/>
            <person name="Bennetzen J.L."/>
            <person name="Dai X."/>
            <person name="Dawson M.W."/>
            <person name="Muller H.G."/>
            <person name="Kugler K."/>
            <person name="Rivarola-Duarte L."/>
            <person name="Spannagl M."/>
            <person name="Mayer K.F.X."/>
            <person name="Lu F.H."/>
            <person name="Bevan M.W."/>
            <person name="Leroy P."/>
            <person name="Li P."/>
            <person name="You F.M."/>
            <person name="Sun Q."/>
            <person name="Liu Z."/>
            <person name="Lyons E."/>
            <person name="Wicker T."/>
            <person name="Salzberg S.L."/>
            <person name="Devos K.M."/>
            <person name="Dvorak J."/>
        </authorList>
    </citation>
    <scope>NUCLEOTIDE SEQUENCE [LARGE SCALE GENOMIC DNA]</scope>
    <source>
        <strain evidence="1">cv. AL8/78</strain>
    </source>
</reference>
<name>A0A453FQV0_AEGTS</name>
<reference evidence="1" key="5">
    <citation type="journal article" date="2021" name="G3 (Bethesda)">
        <title>Aegilops tauschii genome assembly Aet v5.0 features greater sequence contiguity and improved annotation.</title>
        <authorList>
            <person name="Wang L."/>
            <person name="Zhu T."/>
            <person name="Rodriguez J.C."/>
            <person name="Deal K.R."/>
            <person name="Dubcovsky J."/>
            <person name="McGuire P.E."/>
            <person name="Lux T."/>
            <person name="Spannagl M."/>
            <person name="Mayer K.F.X."/>
            <person name="Baldrich P."/>
            <person name="Meyers B.C."/>
            <person name="Huo N."/>
            <person name="Gu Y.Q."/>
            <person name="Zhou H."/>
            <person name="Devos K.M."/>
            <person name="Bennetzen J.L."/>
            <person name="Unver T."/>
            <person name="Budak H."/>
            <person name="Gulick P.J."/>
            <person name="Galiba G."/>
            <person name="Kalapos B."/>
            <person name="Nelson D.R."/>
            <person name="Li P."/>
            <person name="You F.M."/>
            <person name="Luo M.C."/>
            <person name="Dvorak J."/>
        </authorList>
    </citation>
    <scope>NUCLEOTIDE SEQUENCE [LARGE SCALE GENOMIC DNA]</scope>
    <source>
        <strain evidence="1">cv. AL8/78</strain>
    </source>
</reference>
<organism evidence="1 2">
    <name type="scientific">Aegilops tauschii subsp. strangulata</name>
    <name type="common">Goatgrass</name>
    <dbReference type="NCBI Taxonomy" id="200361"/>
    <lineage>
        <taxon>Eukaryota</taxon>
        <taxon>Viridiplantae</taxon>
        <taxon>Streptophyta</taxon>
        <taxon>Embryophyta</taxon>
        <taxon>Tracheophyta</taxon>
        <taxon>Spermatophyta</taxon>
        <taxon>Magnoliopsida</taxon>
        <taxon>Liliopsida</taxon>
        <taxon>Poales</taxon>
        <taxon>Poaceae</taxon>
        <taxon>BOP clade</taxon>
        <taxon>Pooideae</taxon>
        <taxon>Triticodae</taxon>
        <taxon>Triticeae</taxon>
        <taxon>Triticinae</taxon>
        <taxon>Aegilops</taxon>
    </lineage>
</organism>
<sequence length="56" mass="5877">MLLDIATGAIGIIAGRLIEVGAWITSSCRSPSQKESTIHTSSQTFLPVTTAHSASY</sequence>
<evidence type="ECO:0000313" key="1">
    <source>
        <dbReference type="EnsemblPlants" id="AET3Gv20751000.28"/>
    </source>
</evidence>
<keyword evidence="2" id="KW-1185">Reference proteome</keyword>
<proteinExistence type="predicted"/>
<dbReference type="EnsemblPlants" id="AET3Gv20751000.28">
    <property type="protein sequence ID" value="AET3Gv20751000.28"/>
    <property type="gene ID" value="AET3Gv20751000"/>
</dbReference>
<protein>
    <submittedName>
        <fullName evidence="1">Uncharacterized protein</fullName>
    </submittedName>
</protein>